<dbReference type="EnsemblMetazoa" id="XM_022791270">
    <property type="protein sequence ID" value="XP_022647005"/>
    <property type="gene ID" value="LOC111244312"/>
</dbReference>
<dbReference type="GO" id="GO:0005737">
    <property type="term" value="C:cytoplasm"/>
    <property type="evidence" value="ECO:0007669"/>
    <property type="project" value="TreeGrafter"/>
</dbReference>
<evidence type="ECO:0000259" key="3">
    <source>
        <dbReference type="Pfam" id="PF13793"/>
    </source>
</evidence>
<dbReference type="InterPro" id="IPR000836">
    <property type="entry name" value="PRTase_dom"/>
</dbReference>
<dbReference type="EnsemblMetazoa" id="XM_022791269">
    <property type="protein sequence ID" value="XP_022647004"/>
    <property type="gene ID" value="LOC111244312"/>
</dbReference>
<dbReference type="InterPro" id="IPR005946">
    <property type="entry name" value="Rib-P_diPkinase"/>
</dbReference>
<dbReference type="SUPFAM" id="SSF53271">
    <property type="entry name" value="PRTase-like"/>
    <property type="match status" value="2"/>
</dbReference>
<dbReference type="FunFam" id="3.40.50.2020:FF:000031">
    <property type="entry name" value="Probable PRS4-ribose-phosphate pyrophosphokinase 3"/>
    <property type="match status" value="1"/>
</dbReference>
<reference evidence="4" key="1">
    <citation type="submission" date="2021-01" db="UniProtKB">
        <authorList>
            <consortium name="EnsemblMetazoa"/>
        </authorList>
    </citation>
    <scope>IDENTIFICATION</scope>
</reference>
<dbReference type="InParanoid" id="A0A7M7J5B4"/>
<dbReference type="Gene3D" id="3.40.50.2020">
    <property type="match status" value="2"/>
</dbReference>
<feature type="domain" description="Ribose-phosphate pyrophosphokinase N-terminal" evidence="3">
    <location>
        <begin position="57"/>
        <end position="173"/>
    </location>
</feature>
<dbReference type="GO" id="GO:0000287">
    <property type="term" value="F:magnesium ion binding"/>
    <property type="evidence" value="ECO:0007669"/>
    <property type="project" value="InterPro"/>
</dbReference>
<dbReference type="RefSeq" id="XP_022647004.1">
    <property type="nucleotide sequence ID" value="XM_022791269.1"/>
</dbReference>
<dbReference type="Proteomes" id="UP000594260">
    <property type="component" value="Unplaced"/>
</dbReference>
<dbReference type="KEGG" id="vde:111244312"/>
<dbReference type="PANTHER" id="PTHR10210:SF53">
    <property type="entry name" value="GH23275P"/>
    <property type="match status" value="1"/>
</dbReference>
<dbReference type="GO" id="GO:0002189">
    <property type="term" value="C:ribose phosphate diphosphokinase complex"/>
    <property type="evidence" value="ECO:0007669"/>
    <property type="project" value="TreeGrafter"/>
</dbReference>
<dbReference type="Pfam" id="PF14572">
    <property type="entry name" value="Pribosyl_synth"/>
    <property type="match status" value="1"/>
</dbReference>
<dbReference type="GeneID" id="111244312"/>
<dbReference type="NCBIfam" id="TIGR01251">
    <property type="entry name" value="ribP_PPkin"/>
    <property type="match status" value="1"/>
</dbReference>
<dbReference type="RefSeq" id="XP_022647005.1">
    <property type="nucleotide sequence ID" value="XM_022791270.1"/>
</dbReference>
<evidence type="ECO:0000256" key="2">
    <source>
        <dbReference type="ARBA" id="ARBA00022727"/>
    </source>
</evidence>
<dbReference type="GO" id="GO:0005524">
    <property type="term" value="F:ATP binding"/>
    <property type="evidence" value="ECO:0007669"/>
    <property type="project" value="TreeGrafter"/>
</dbReference>
<dbReference type="GO" id="GO:0006015">
    <property type="term" value="P:5-phosphoribose 1-diphosphate biosynthetic process"/>
    <property type="evidence" value="ECO:0007669"/>
    <property type="project" value="TreeGrafter"/>
</dbReference>
<organism evidence="4 5">
    <name type="scientific">Varroa destructor</name>
    <name type="common">Honeybee mite</name>
    <dbReference type="NCBI Taxonomy" id="109461"/>
    <lineage>
        <taxon>Eukaryota</taxon>
        <taxon>Metazoa</taxon>
        <taxon>Ecdysozoa</taxon>
        <taxon>Arthropoda</taxon>
        <taxon>Chelicerata</taxon>
        <taxon>Arachnida</taxon>
        <taxon>Acari</taxon>
        <taxon>Parasitiformes</taxon>
        <taxon>Mesostigmata</taxon>
        <taxon>Gamasina</taxon>
        <taxon>Dermanyssoidea</taxon>
        <taxon>Varroidae</taxon>
        <taxon>Varroa</taxon>
    </lineage>
</organism>
<sequence>MPMHAFILVNTIVSGQIKFFSLPVCSRCINIGNTKRLLAVNMPGANELSKLPAPNEIVILSGNSHLDLAHKIAAGLGTKVGKSKVLHFANKESAIDVDESIRSRNVYLVQSGSTKDVNNSIMELLIMAYCCKTSAARNVVAVVPYFPYSKQSKMTKRGCIVSKLLARMMVNAGVNHLVTMDLHQKEIQGFFDIPVDNLRASPFLLQYIKQNIPNYKNSVIVARVPAQTQKASSFAEKLGIGMAVIHSKSADEEVQDGRYSPPLEATRRVSECFDGNIPATSVSTVVGDVTGRNAIMVEDLIDDIEAFVNAAAFLKCYSVQKIYVLATHGVLSSDVELLEESAIDEVIVTNTVPHDHEMAKMASKKIKTIDVSVLLSEAIRRIHNKESMSYLFRNVALND</sequence>
<proteinExistence type="inferred from homology"/>
<dbReference type="PANTHER" id="PTHR10210">
    <property type="entry name" value="RIBOSE-PHOSPHATE DIPHOSPHOKINASE FAMILY MEMBER"/>
    <property type="match status" value="1"/>
</dbReference>
<dbReference type="InterPro" id="IPR029099">
    <property type="entry name" value="Pribosyltran_N"/>
</dbReference>
<accession>A0A7M7J5B4</accession>
<evidence type="ECO:0000313" key="4">
    <source>
        <dbReference type="EnsemblMetazoa" id="XP_022647004"/>
    </source>
</evidence>
<keyword evidence="2" id="KW-0545">Nucleotide biosynthesis</keyword>
<dbReference type="CDD" id="cd06223">
    <property type="entry name" value="PRTases_typeI"/>
    <property type="match status" value="1"/>
</dbReference>
<dbReference type="Pfam" id="PF13793">
    <property type="entry name" value="Pribosyltran_N"/>
    <property type="match status" value="1"/>
</dbReference>
<dbReference type="OrthoDB" id="413572at2759"/>
<comment type="similarity">
    <text evidence="1">Belongs to the ribose-phosphate pyrophosphokinase family.</text>
</comment>
<protein>
    <recommendedName>
        <fullName evidence="3">Ribose-phosphate pyrophosphokinase N-terminal domain-containing protein</fullName>
    </recommendedName>
</protein>
<keyword evidence="5" id="KW-1185">Reference proteome</keyword>
<dbReference type="GO" id="GO:0006164">
    <property type="term" value="P:purine nucleotide biosynthetic process"/>
    <property type="evidence" value="ECO:0007669"/>
    <property type="project" value="TreeGrafter"/>
</dbReference>
<evidence type="ECO:0000313" key="5">
    <source>
        <dbReference type="Proteomes" id="UP000594260"/>
    </source>
</evidence>
<dbReference type="GO" id="GO:0004749">
    <property type="term" value="F:ribose phosphate diphosphokinase activity"/>
    <property type="evidence" value="ECO:0007669"/>
    <property type="project" value="TreeGrafter"/>
</dbReference>
<dbReference type="InterPro" id="IPR029057">
    <property type="entry name" value="PRTase-like"/>
</dbReference>
<name>A0A7M7J5B4_VARDE</name>
<evidence type="ECO:0000256" key="1">
    <source>
        <dbReference type="ARBA" id="ARBA00006478"/>
    </source>
</evidence>
<dbReference type="AlphaFoldDB" id="A0A7M7J5B4"/>
<dbReference type="SMART" id="SM01400">
    <property type="entry name" value="Pribosyltran_N"/>
    <property type="match status" value="1"/>
</dbReference>